<dbReference type="AlphaFoldDB" id="A0A420AYD5"/>
<evidence type="ECO:0000313" key="1">
    <source>
        <dbReference type="EMBL" id="RKE49544.1"/>
    </source>
</evidence>
<keyword evidence="2" id="KW-1185">Reference proteome</keyword>
<reference evidence="1 2" key="1">
    <citation type="submission" date="2018-09" db="EMBL/GenBank/DDBJ databases">
        <title>Genomic Encyclopedia of Type Strains, Phase III (KMG-III): the genomes of soil and plant-associated and newly described type strains.</title>
        <authorList>
            <person name="Whitman W."/>
        </authorList>
    </citation>
    <scope>NUCLEOTIDE SEQUENCE [LARGE SCALE GENOMIC DNA]</scope>
    <source>
        <strain evidence="1 2">CECT 7938</strain>
    </source>
</reference>
<sequence>MHFEHNKGEYNDTIPEKCCRMYLLFIVDFVGNRFRDESGYGFD</sequence>
<gene>
    <name evidence="1" type="ORF">DFQ12_3663</name>
</gene>
<accession>A0A420AYD5</accession>
<dbReference type="EMBL" id="RAPY01000003">
    <property type="protein sequence ID" value="RKE49544.1"/>
    <property type="molecule type" value="Genomic_DNA"/>
</dbReference>
<evidence type="ECO:0000313" key="2">
    <source>
        <dbReference type="Proteomes" id="UP000286246"/>
    </source>
</evidence>
<proteinExistence type="predicted"/>
<comment type="caution">
    <text evidence="1">The sequence shown here is derived from an EMBL/GenBank/DDBJ whole genome shotgun (WGS) entry which is preliminary data.</text>
</comment>
<dbReference type="RefSeq" id="WP_279634414.1">
    <property type="nucleotide sequence ID" value="NZ_RAPY01000003.1"/>
</dbReference>
<protein>
    <submittedName>
        <fullName evidence="1">Uncharacterized protein</fullName>
    </submittedName>
</protein>
<name>A0A420AYD5_SPHD1</name>
<organism evidence="1 2">
    <name type="scientific">Sphingobacterium detergens</name>
    <dbReference type="NCBI Taxonomy" id="1145106"/>
    <lineage>
        <taxon>Bacteria</taxon>
        <taxon>Pseudomonadati</taxon>
        <taxon>Bacteroidota</taxon>
        <taxon>Sphingobacteriia</taxon>
        <taxon>Sphingobacteriales</taxon>
        <taxon>Sphingobacteriaceae</taxon>
        <taxon>Sphingobacterium</taxon>
    </lineage>
</organism>
<dbReference type="Proteomes" id="UP000286246">
    <property type="component" value="Unassembled WGS sequence"/>
</dbReference>